<dbReference type="GO" id="GO:0004523">
    <property type="term" value="F:RNA-DNA hybrid ribonuclease activity"/>
    <property type="evidence" value="ECO:0007669"/>
    <property type="project" value="InterPro"/>
</dbReference>
<dbReference type="SUPFAM" id="SSF53098">
    <property type="entry name" value="Ribonuclease H-like"/>
    <property type="match status" value="1"/>
</dbReference>
<dbReference type="Proteomes" id="UP000452141">
    <property type="component" value="Unassembled WGS sequence"/>
</dbReference>
<dbReference type="RefSeq" id="WP_154487227.1">
    <property type="nucleotide sequence ID" value="NZ_VUMW01000027.1"/>
</dbReference>
<dbReference type="GO" id="GO:0006355">
    <property type="term" value="P:regulation of DNA-templated transcription"/>
    <property type="evidence" value="ECO:0007669"/>
    <property type="project" value="InterPro"/>
</dbReference>
<keyword evidence="2" id="KW-0695">RNA-directed DNA polymerase</keyword>
<keyword evidence="2" id="KW-0808">Transferase</keyword>
<accession>A0A844FQG9</accession>
<organism evidence="2 3">
    <name type="scientific">Lactobacillus equicursoris</name>
    <dbReference type="NCBI Taxonomy" id="420645"/>
    <lineage>
        <taxon>Bacteria</taxon>
        <taxon>Bacillati</taxon>
        <taxon>Bacillota</taxon>
        <taxon>Bacilli</taxon>
        <taxon>Lactobacillales</taxon>
        <taxon>Lactobacillaceae</taxon>
        <taxon>Lactobacillus</taxon>
    </lineage>
</organism>
<sequence length="222" mass="25176">MVQMSQINFKIPTDEKDKVVEIFNYYGLDLSTGIKMYLKEVAHTGTIPLKLTPMRTVADADLSPLAPAATNLEKADDPDYFAEVYTAGGGHNNEITDDSPAAWAYLIRINDEDAFDGSGGVPGASSNQMEITAFMEALKKLTELGYTDKKIRFLLNSQYVIQCVQGNWARRSNLDLWHEIDKYLAKFTEFNPAKDIKYTPNHQGLYGTDYVRRLYKDYMKQM</sequence>
<dbReference type="InterPro" id="IPR036397">
    <property type="entry name" value="RNaseH_sf"/>
</dbReference>
<dbReference type="EMBL" id="VUMW01000027">
    <property type="protein sequence ID" value="MST80402.1"/>
    <property type="molecule type" value="Genomic_DNA"/>
</dbReference>
<dbReference type="Pfam" id="PF04221">
    <property type="entry name" value="RelB"/>
    <property type="match status" value="1"/>
</dbReference>
<dbReference type="AlphaFoldDB" id="A0A844FQG9"/>
<dbReference type="InterPro" id="IPR012337">
    <property type="entry name" value="RNaseH-like_sf"/>
</dbReference>
<feature type="domain" description="RNase H type-1" evidence="1">
    <location>
        <begin position="78"/>
        <end position="220"/>
    </location>
</feature>
<dbReference type="Gene3D" id="1.10.1220.10">
    <property type="entry name" value="Met repressor-like"/>
    <property type="match status" value="1"/>
</dbReference>
<evidence type="ECO:0000259" key="1">
    <source>
        <dbReference type="PROSITE" id="PS50879"/>
    </source>
</evidence>
<gene>
    <name evidence="2" type="ORF">FYJ61_08085</name>
</gene>
<protein>
    <submittedName>
        <fullName evidence="2">Reverse transcriptase-like protein</fullName>
    </submittedName>
</protein>
<dbReference type="InterPro" id="IPR013321">
    <property type="entry name" value="Arc_rbn_hlx_hlx"/>
</dbReference>
<evidence type="ECO:0000313" key="3">
    <source>
        <dbReference type="Proteomes" id="UP000452141"/>
    </source>
</evidence>
<comment type="caution">
    <text evidence="2">The sequence shown here is derived from an EMBL/GenBank/DDBJ whole genome shotgun (WGS) entry which is preliminary data.</text>
</comment>
<reference evidence="2 3" key="1">
    <citation type="submission" date="2019-08" db="EMBL/GenBank/DDBJ databases">
        <title>In-depth cultivation of the pig gut microbiome towards novel bacterial diversity and tailored functional studies.</title>
        <authorList>
            <person name="Wylensek D."/>
            <person name="Hitch T.C.A."/>
            <person name="Clavel T."/>
        </authorList>
    </citation>
    <scope>NUCLEOTIDE SEQUENCE [LARGE SCALE GENOMIC DNA]</scope>
    <source>
        <strain evidence="2 3">WCA-470BD-2E</strain>
    </source>
</reference>
<evidence type="ECO:0000313" key="2">
    <source>
        <dbReference type="EMBL" id="MST80402.1"/>
    </source>
</evidence>
<dbReference type="Gene3D" id="3.30.420.10">
    <property type="entry name" value="Ribonuclease H-like superfamily/Ribonuclease H"/>
    <property type="match status" value="1"/>
</dbReference>
<dbReference type="GO" id="GO:0003676">
    <property type="term" value="F:nucleic acid binding"/>
    <property type="evidence" value="ECO:0007669"/>
    <property type="project" value="InterPro"/>
</dbReference>
<dbReference type="GO" id="GO:0003964">
    <property type="term" value="F:RNA-directed DNA polymerase activity"/>
    <property type="evidence" value="ECO:0007669"/>
    <property type="project" value="UniProtKB-KW"/>
</dbReference>
<dbReference type="Pfam" id="PF00075">
    <property type="entry name" value="RNase_H"/>
    <property type="match status" value="1"/>
</dbReference>
<dbReference type="PROSITE" id="PS50879">
    <property type="entry name" value="RNASE_H_1"/>
    <property type="match status" value="1"/>
</dbReference>
<proteinExistence type="predicted"/>
<dbReference type="InterPro" id="IPR002156">
    <property type="entry name" value="RNaseH_domain"/>
</dbReference>
<name>A0A844FQG9_9LACO</name>
<dbReference type="InterPro" id="IPR007337">
    <property type="entry name" value="RelB/DinJ"/>
</dbReference>
<keyword evidence="2" id="KW-0548">Nucleotidyltransferase</keyword>